<keyword evidence="7" id="KW-0175">Coiled coil</keyword>
<dbReference type="Gene3D" id="3.80.10.10">
    <property type="entry name" value="Ribonuclease Inhibitor"/>
    <property type="match status" value="6"/>
</dbReference>
<dbReference type="SUPFAM" id="SSF52047">
    <property type="entry name" value="RNI-like"/>
    <property type="match status" value="1"/>
</dbReference>
<feature type="domain" description="Disease resistance protein At4g27190-like leucine-rich repeats" evidence="10">
    <location>
        <begin position="1303"/>
        <end position="1400"/>
    </location>
</feature>
<feature type="compositionally biased region" description="Acidic residues" evidence="8">
    <location>
        <begin position="1861"/>
        <end position="1871"/>
    </location>
</feature>
<dbReference type="FunFam" id="3.40.50.300:FF:001091">
    <property type="entry name" value="Probable disease resistance protein At1g61300"/>
    <property type="match status" value="1"/>
</dbReference>
<evidence type="ECO:0000313" key="12">
    <source>
        <dbReference type="Proteomes" id="UP001374535"/>
    </source>
</evidence>
<protein>
    <recommendedName>
        <fullName evidence="13">NB-ARC domain-containing protein</fullName>
    </recommendedName>
</protein>
<dbReference type="Gene3D" id="1.10.8.430">
    <property type="entry name" value="Helical domain of apoptotic protease-activating factors"/>
    <property type="match status" value="1"/>
</dbReference>
<dbReference type="InterPro" id="IPR036388">
    <property type="entry name" value="WH-like_DNA-bd_sf"/>
</dbReference>
<feature type="domain" description="NB-ARC" evidence="9">
    <location>
        <begin position="160"/>
        <end position="321"/>
    </location>
</feature>
<name>A0AAQ3PCA6_VIGMU</name>
<evidence type="ECO:0000313" key="11">
    <source>
        <dbReference type="EMBL" id="WVZ25860.1"/>
    </source>
</evidence>
<dbReference type="Proteomes" id="UP001374535">
    <property type="component" value="Chromosome 1"/>
</dbReference>
<feature type="coiled-coil region" evidence="7">
    <location>
        <begin position="2170"/>
        <end position="2221"/>
    </location>
</feature>
<feature type="domain" description="Disease resistance protein At4g27190-like leucine-rich repeats" evidence="10">
    <location>
        <begin position="1432"/>
        <end position="1478"/>
    </location>
</feature>
<feature type="domain" description="Disease resistance protein At4g27190-like leucine-rich repeats" evidence="10">
    <location>
        <begin position="741"/>
        <end position="839"/>
    </location>
</feature>
<dbReference type="Gene3D" id="3.40.50.300">
    <property type="entry name" value="P-loop containing nucleotide triphosphate hydrolases"/>
    <property type="match status" value="1"/>
</dbReference>
<evidence type="ECO:0000256" key="7">
    <source>
        <dbReference type="SAM" id="Coils"/>
    </source>
</evidence>
<proteinExistence type="inferred from homology"/>
<reference evidence="11 12" key="1">
    <citation type="journal article" date="2023" name="Life. Sci Alliance">
        <title>Evolutionary insights into 3D genome organization and epigenetic landscape of Vigna mungo.</title>
        <authorList>
            <person name="Junaid A."/>
            <person name="Singh B."/>
            <person name="Bhatia S."/>
        </authorList>
    </citation>
    <scope>NUCLEOTIDE SEQUENCE [LARGE SCALE GENOMIC DNA]</scope>
    <source>
        <strain evidence="11">Urdbean</strain>
    </source>
</reference>
<evidence type="ECO:0000256" key="4">
    <source>
        <dbReference type="ARBA" id="ARBA00022741"/>
    </source>
</evidence>
<dbReference type="PANTHER" id="PTHR33463">
    <property type="entry name" value="NB-ARC DOMAIN-CONTAINING PROTEIN-RELATED"/>
    <property type="match status" value="1"/>
</dbReference>
<feature type="domain" description="Disease resistance protein At4g27190-like leucine-rich repeats" evidence="10">
    <location>
        <begin position="931"/>
        <end position="983"/>
    </location>
</feature>
<keyword evidence="6" id="KW-0067">ATP-binding</keyword>
<sequence>MDCFVGFASSVSRDLVCRALNQLRYLYSFNNFVKKLEQGKDDFIVTRDDVQKSVEDAKRKTRETSGVVVKWLQDATSDIDKVNQLLEEARTKKICCFGYCPNWIWRYRIGKKLAYKFFDLEKFIDQGKKYVSFDRIPTLPSDTLDILSEKWMNFESRQSTYEQLLDAVKNNDVSMIGLYGMGGCGKTTLAMEIRKFVQAEHVFDKVLFVPISSTVEVRRIQEKFASSLQFEFPETEEMQRAQRLCLRLTQEKSVLIILDDVWEKLDFGRIGIPSSEHHKGCKILITTRSEAVCTLMDCQRKIYLPILTDEEAWTLFQNKALISEGSPYTLKNLGRLISNECKGLPVAIAAVACSLKGKPETVWSVSLNKLRHSKPLNIEKGLTDPYKCLRLSYDNLDDKEAESLFLLCSVFPEDSEIQVEVLTRCAIGLGVAGEAHSYEEARSEVIAAKFKLVSCCLLLDADDEWVKMHDIVRDVAHIIAKNENKMIKCELEKDVRVEQNSVRYLWCAKIPNDLDCSNLEFLFLQTKMKEFDGIFKRMGILKVLILVNDGYRKTRLSKISFKTLTNLRYLFIQNYELSDFSFLGGMKNLQSLSLCYCLLPPFPELQTDFAITLKLLELRGCDIEVKNFEVMKRIPLLEELYIIDIQGKWYANSKDNIEFFKTFSIPETLQRYGIVLGSRYFDHYSNGDIYIDDRTLLLNHFDISNEVIKGLAKTAKDLFVGNVHGGAKNMIPDIFEIEGGGLNELNTLEILDSEELECLIDTRSQSTEVVSLFSKLQTLRIDNMKNLRVIWHCFLPANGSFENLEKLYLSYCPRLTSLFTYVVARSLVKLKILKIARCDELKHILTYDEKSEDEFTSGHPVQIFQNLQEVEVYSCPELKHIFSTNIVGGLTQLKVLEIKECDKLEQIIGDIVPLTEQDRKEELDEIVEEGTLSSLASLKIKRCGKLGSIFTASIAKTLTSLEDLFIEDCKSLKDIVTHERINKNQEESIVEDDYDCQSDISIFQSLKKLHISNCDLLEGIFPVSFVGELNDITNKDAADLENFFSRNNAQIKLPALQVLELGRIRDRTIVGSYDVICKSLRTLSLDIGRYVGFFSINCSTDASEATKTDFIVIKISNSDFIPPVVECLSKQPRDLNLIMTNNIREIELKGFDKSRYLFKLTIASSLMMLEILRIEKCEGLEYIIDTDDEYGKENMKAIFPNLKQLSVYDCFRLKYMFGQYHVTNKDYEEIHIQFSALEILSLDDLPNFVSICSTNTVTVTWPSLKDFRCSKCLYPFYGSDSCLMIPTNSREPIMTSTKDPKGIQNHLHTLESLNISHCDVECILFLNEDEMSQQVSLRLEKLELYNLAQMTYIWVGPNNSLTLQHLTRLKIWKCERLEVIFPKSVVRCLPELKKVTIRECMELKQIMEEDGSNLLSIDGGSEVEEIIGCDKETSKNNFTFPNLEKLKIFDCAKLEIIFPKSVLRCLPKLKLLKIKKCGELRQIIAGDKNLSNILSPQPCFPKLEALHVDDCHKLKRLFSGSASNDLPNLLLLAINGANEVEELVGCKQGKIKVELPRLKLLIFMQLPNFSQEIDLQNLKNCIVYKCPKLSFTSTTTLRKLHLNFPYEDFINSELHIWTLVADIYEEYSQSHSLNLTFSICNTQEIEDEGNESIESSSTGVEDTSIGDAVETHIESGGEDILALDSKVVEQDDKMTEGKPGIVASQGIQVQEGFNLLHKQQGRDVFPNNNIDISSDIRTRLGAYKHFVDLDDAQISLLVEAITSYPHLWNASKKFSDRFQAWRLKILADMLSFLQKESVHSVIPQREKEFYKLCEEAIFVGFESSWVEEMRQRVVARDPKLGEDIAKRQIDENAKRYSSGDMIEDSQAVEEGDGPKIRLEEGSDLVDKEGEIGVLSNDHILAPRNEEPEQEFGAEVFTSEIPRIATPSNALVDTQLTSEPCQMKQKKPVGEIPKSIEQVDLEETIAKNTNMAASSILSESATSKLDPSVTLLSKSHPYQVSLFYAIHISKIFGQNKNGIKKLNTLQLLWLVVNVFSFVFSSYSTQGEINSSQIEARIAKESEGHPKIIQDFGADDIRSLFAPVVVGKEGEDKLVGKTLSELEKYLKMSLKDIVSSETNSLCLLSALNFLSNLPFKDVRVSDGLKHIINTMHRDFPSILCSFKQGFATIDKLAELEARANEVTIKKNFYDELQRKEVVLKEQIIRLKEEIRVCEVALSSLEEEKSKCIAETVEYKTELENARKDKSEMLEVAHKWSVLCSQYELNRMAATNPS</sequence>
<evidence type="ECO:0000256" key="2">
    <source>
        <dbReference type="ARBA" id="ARBA00022614"/>
    </source>
</evidence>
<dbReference type="PANTHER" id="PTHR33463:SF105">
    <property type="entry name" value="AND NB-ARC DOMAIN DISEASE RESISTANCE PROTEIN, PUTATIVE-RELATED"/>
    <property type="match status" value="1"/>
</dbReference>
<accession>A0AAQ3PCA6</accession>
<dbReference type="PRINTS" id="PR00364">
    <property type="entry name" value="DISEASERSIST"/>
</dbReference>
<evidence type="ECO:0000259" key="10">
    <source>
        <dbReference type="Pfam" id="PF23247"/>
    </source>
</evidence>
<dbReference type="GO" id="GO:0006952">
    <property type="term" value="P:defense response"/>
    <property type="evidence" value="ECO:0007669"/>
    <property type="project" value="UniProtKB-KW"/>
</dbReference>
<evidence type="ECO:0008006" key="13">
    <source>
        <dbReference type="Google" id="ProtNLM"/>
    </source>
</evidence>
<dbReference type="InterPro" id="IPR002182">
    <property type="entry name" value="NB-ARC"/>
</dbReference>
<keyword evidence="4" id="KW-0547">Nucleotide-binding</keyword>
<dbReference type="InterPro" id="IPR042197">
    <property type="entry name" value="Apaf_helical"/>
</dbReference>
<organism evidence="11 12">
    <name type="scientific">Vigna mungo</name>
    <name type="common">Black gram</name>
    <name type="synonym">Phaseolus mungo</name>
    <dbReference type="NCBI Taxonomy" id="3915"/>
    <lineage>
        <taxon>Eukaryota</taxon>
        <taxon>Viridiplantae</taxon>
        <taxon>Streptophyta</taxon>
        <taxon>Embryophyta</taxon>
        <taxon>Tracheophyta</taxon>
        <taxon>Spermatophyta</taxon>
        <taxon>Magnoliopsida</taxon>
        <taxon>eudicotyledons</taxon>
        <taxon>Gunneridae</taxon>
        <taxon>Pentapetalae</taxon>
        <taxon>rosids</taxon>
        <taxon>fabids</taxon>
        <taxon>Fabales</taxon>
        <taxon>Fabaceae</taxon>
        <taxon>Papilionoideae</taxon>
        <taxon>50 kb inversion clade</taxon>
        <taxon>NPAAA clade</taxon>
        <taxon>indigoferoid/millettioid clade</taxon>
        <taxon>Phaseoleae</taxon>
        <taxon>Vigna</taxon>
    </lineage>
</organism>
<dbReference type="EMBL" id="CP144700">
    <property type="protein sequence ID" value="WVZ25860.1"/>
    <property type="molecule type" value="Genomic_DNA"/>
</dbReference>
<dbReference type="InterPro" id="IPR032675">
    <property type="entry name" value="LRR_dom_sf"/>
</dbReference>
<dbReference type="GO" id="GO:0043531">
    <property type="term" value="F:ADP binding"/>
    <property type="evidence" value="ECO:0007669"/>
    <property type="project" value="InterPro"/>
</dbReference>
<dbReference type="Gene3D" id="1.10.10.10">
    <property type="entry name" value="Winged helix-like DNA-binding domain superfamily/Winged helix DNA-binding domain"/>
    <property type="match status" value="1"/>
</dbReference>
<comment type="similarity">
    <text evidence="1">Belongs to the disease resistance NB-LRR family.</text>
</comment>
<evidence type="ECO:0000256" key="8">
    <source>
        <dbReference type="SAM" id="MobiDB-lite"/>
    </source>
</evidence>
<dbReference type="SUPFAM" id="SSF52540">
    <property type="entry name" value="P-loop containing nucleoside triphosphate hydrolases"/>
    <property type="match status" value="1"/>
</dbReference>
<dbReference type="Pfam" id="PF23247">
    <property type="entry name" value="LRR_RPS2"/>
    <property type="match status" value="5"/>
</dbReference>
<keyword evidence="12" id="KW-1185">Reference proteome</keyword>
<evidence type="ECO:0000256" key="1">
    <source>
        <dbReference type="ARBA" id="ARBA00008894"/>
    </source>
</evidence>
<dbReference type="Pfam" id="PF00931">
    <property type="entry name" value="NB-ARC"/>
    <property type="match status" value="1"/>
</dbReference>
<keyword evidence="3" id="KW-0677">Repeat</keyword>
<evidence type="ECO:0000256" key="5">
    <source>
        <dbReference type="ARBA" id="ARBA00022821"/>
    </source>
</evidence>
<dbReference type="InterPro" id="IPR050905">
    <property type="entry name" value="Plant_NBS-LRR"/>
</dbReference>
<dbReference type="InterPro" id="IPR027417">
    <property type="entry name" value="P-loop_NTPase"/>
</dbReference>
<keyword evidence="5" id="KW-0611">Plant defense</keyword>
<feature type="region of interest" description="Disordered" evidence="8">
    <location>
        <begin position="1855"/>
        <end position="1874"/>
    </location>
</feature>
<dbReference type="InterPro" id="IPR057135">
    <property type="entry name" value="At4g27190-like_LRR"/>
</dbReference>
<dbReference type="SUPFAM" id="SSF52058">
    <property type="entry name" value="L domain-like"/>
    <property type="match status" value="1"/>
</dbReference>
<gene>
    <name evidence="11" type="ORF">V8G54_004404</name>
</gene>
<dbReference type="GO" id="GO:0005524">
    <property type="term" value="F:ATP binding"/>
    <property type="evidence" value="ECO:0007669"/>
    <property type="project" value="UniProtKB-KW"/>
</dbReference>
<evidence type="ECO:0000259" key="9">
    <source>
        <dbReference type="Pfam" id="PF00931"/>
    </source>
</evidence>
<keyword evidence="2" id="KW-0433">Leucine-rich repeat</keyword>
<evidence type="ECO:0000256" key="6">
    <source>
        <dbReference type="ARBA" id="ARBA00022840"/>
    </source>
</evidence>
<evidence type="ECO:0000256" key="3">
    <source>
        <dbReference type="ARBA" id="ARBA00022737"/>
    </source>
</evidence>
<feature type="domain" description="Disease resistance protein At4g27190-like leucine-rich repeats" evidence="10">
    <location>
        <begin position="861"/>
        <end position="902"/>
    </location>
</feature>